<dbReference type="EMBL" id="BKDJ01000005">
    <property type="protein sequence ID" value="GER22781.1"/>
    <property type="molecule type" value="Genomic_DNA"/>
</dbReference>
<keyword evidence="2" id="KW-1185">Reference proteome</keyword>
<dbReference type="AlphaFoldDB" id="A0A5A7NSP8"/>
<name>A0A5A7NSP8_9MICC</name>
<comment type="caution">
    <text evidence="1">The sequence shown here is derived from an EMBL/GenBank/DDBJ whole genome shotgun (WGS) entry which is preliminary data.</text>
</comment>
<evidence type="ECO:0008006" key="3">
    <source>
        <dbReference type="Google" id="ProtNLM"/>
    </source>
</evidence>
<organism evidence="1 2">
    <name type="scientific">Zafaria cholistanensis</name>
    <dbReference type="NCBI Taxonomy" id="1682741"/>
    <lineage>
        <taxon>Bacteria</taxon>
        <taxon>Bacillati</taxon>
        <taxon>Actinomycetota</taxon>
        <taxon>Actinomycetes</taxon>
        <taxon>Micrococcales</taxon>
        <taxon>Micrococcaceae</taxon>
        <taxon>Zafaria</taxon>
    </lineage>
</organism>
<protein>
    <recommendedName>
        <fullName evidence="3">Uracil-DNA glycosylase</fullName>
    </recommendedName>
</protein>
<reference evidence="1 2" key="1">
    <citation type="submission" date="2019-09" db="EMBL/GenBank/DDBJ databases">
        <title>Arthrobacter zafarii sp. nov., a moderately thermotolerant and halotolerant actinobacterium isolated from Cholistan desert soil of Pakistan.</title>
        <authorList>
            <person name="Amin A."/>
            <person name="Ahmed I."/>
            <person name="Khalid N."/>
            <person name="Schumann P."/>
            <person name="Busse H.J."/>
            <person name="Khan I.U."/>
            <person name="Li S."/>
            <person name="Li W.J."/>
        </authorList>
    </citation>
    <scope>NUCLEOTIDE SEQUENCE [LARGE SCALE GENOMIC DNA]</scope>
    <source>
        <strain evidence="1 2">NCCP-1664</strain>
    </source>
</reference>
<sequence length="213" mass="22984">MRNMSSPSHVKDAEARIHEENIEAVTRLCRELQDGVPGSKVPLVDPVHDVGEARIISLQTAPGPGASSGFLSLENDDPAAVRLAEAYAAAGLQPRHGIPWNAYPWELPAETGMKLTPTQIKKGVRPFRRFLAELPRVSAIVAHGGYAQNLIAEFTKSGGDLILSERGIKVYKVRSAGTRAFAGNGTQQEAWFVDMVDAYTDAMGRAGLARPAR</sequence>
<evidence type="ECO:0000313" key="2">
    <source>
        <dbReference type="Proteomes" id="UP000325307"/>
    </source>
</evidence>
<evidence type="ECO:0000313" key="1">
    <source>
        <dbReference type="EMBL" id="GER22781.1"/>
    </source>
</evidence>
<proteinExistence type="predicted"/>
<accession>A0A5A7NSP8</accession>
<dbReference type="Proteomes" id="UP000325307">
    <property type="component" value="Unassembled WGS sequence"/>
</dbReference>
<gene>
    <name evidence="1" type="ORF">NCCP1664_12780</name>
</gene>